<dbReference type="GO" id="GO:0004065">
    <property type="term" value="F:arylsulfatase activity"/>
    <property type="evidence" value="ECO:0007669"/>
    <property type="project" value="TreeGrafter"/>
</dbReference>
<dbReference type="InterPro" id="IPR000917">
    <property type="entry name" value="Sulfatase_N"/>
</dbReference>
<gene>
    <name evidence="5" type="ORF">SAMN05444001_11192</name>
</gene>
<comment type="caution">
    <text evidence="5">The sequence shown here is derived from an EMBL/GenBank/DDBJ whole genome shotgun (WGS) entry which is preliminary data.</text>
</comment>
<evidence type="ECO:0000313" key="5">
    <source>
        <dbReference type="EMBL" id="SEF99660.1"/>
    </source>
</evidence>
<sequence>MKIFNCSVLGVGFLLSGITLSAQEQSRPNLIYVFADQLRADVLGYAGDAKAITPNIDGFARQAVNFENAVSVTPVSAPYRSCLFTGKYTSSTGMVINEINMNPNHRTIAHVLNDAGYNLGYIGKMHLNDQHRRSYERGPERMGFDGYWAAYSFNHDSYKSYYYTDDENGEQVKVDLTGQYGPDVFTGLAVDYIKKEANKDKPFALFLSWNPTHDPWTKENVQKDCYEKFKNTSFELPDNFNNVPDKYMDRVPQEFFDGDSAWKESFIKEGGYQETMRCYYSMVNSIDEEFGRILSAIDDMGIADNTIVVFTSDHGEMFASQGKMYKLTFYDEAARIPFLIRYPKLGTKGKSDACLNTPDITPTLLGLMGLDKQIPQEMEGKDLSFILRHEKGEEPPFAFMQGMGHTYQWKDGFEWRAVRDKRYTYAKYLVDGSELLFDREKDPHMKQNVIDKKEYAGVLNKLRTGMSGKMKELNDEFKPCTWYRDHWMYKNYSIKAAAHGEFGPLPPIEPRRTQD</sequence>
<evidence type="ECO:0000259" key="4">
    <source>
        <dbReference type="Pfam" id="PF00884"/>
    </source>
</evidence>
<comment type="similarity">
    <text evidence="1">Belongs to the sulfatase family.</text>
</comment>
<dbReference type="EMBL" id="FNVS01000011">
    <property type="protein sequence ID" value="SEF99660.1"/>
    <property type="molecule type" value="Genomic_DNA"/>
</dbReference>
<evidence type="ECO:0000256" key="2">
    <source>
        <dbReference type="ARBA" id="ARBA00022801"/>
    </source>
</evidence>
<dbReference type="Gene3D" id="3.40.720.10">
    <property type="entry name" value="Alkaline Phosphatase, subunit A"/>
    <property type="match status" value="1"/>
</dbReference>
<dbReference type="InterPro" id="IPR017850">
    <property type="entry name" value="Alkaline_phosphatase_core_sf"/>
</dbReference>
<dbReference type="AlphaFoldDB" id="A0A8G2BX63"/>
<comment type="PTM">
    <text evidence="3">The conversion to 3-oxoalanine (also known as C-formylglycine, FGly), of a serine or cysteine residue in prokaryotes and of a cysteine residue in eukaryotes, is critical for catalytic activity.</text>
</comment>
<dbReference type="Pfam" id="PF00884">
    <property type="entry name" value="Sulfatase"/>
    <property type="match status" value="1"/>
</dbReference>
<dbReference type="CDD" id="cd16034">
    <property type="entry name" value="sulfatase_like"/>
    <property type="match status" value="1"/>
</dbReference>
<protein>
    <submittedName>
        <fullName evidence="5">Arylsulfatase A</fullName>
    </submittedName>
</protein>
<dbReference type="RefSeq" id="WP_103983668.1">
    <property type="nucleotide sequence ID" value="NZ_FNVS01000011.1"/>
</dbReference>
<dbReference type="PANTHER" id="PTHR42693">
    <property type="entry name" value="ARYLSULFATASE FAMILY MEMBER"/>
    <property type="match status" value="1"/>
</dbReference>
<proteinExistence type="inferred from homology"/>
<dbReference type="InterPro" id="IPR050738">
    <property type="entry name" value="Sulfatase"/>
</dbReference>
<dbReference type="PANTHER" id="PTHR42693:SF53">
    <property type="entry name" value="ENDO-4-O-SULFATASE"/>
    <property type="match status" value="1"/>
</dbReference>
<evidence type="ECO:0000313" key="6">
    <source>
        <dbReference type="Proteomes" id="UP000236725"/>
    </source>
</evidence>
<reference evidence="5 6" key="1">
    <citation type="submission" date="2016-10" db="EMBL/GenBank/DDBJ databases">
        <authorList>
            <person name="Varghese N."/>
            <person name="Submissions S."/>
        </authorList>
    </citation>
    <scope>NUCLEOTIDE SEQUENCE [LARGE SCALE GENOMIC DNA]</scope>
    <source>
        <strain evidence="5 6">DSM 29073</strain>
    </source>
</reference>
<keyword evidence="6" id="KW-1185">Reference proteome</keyword>
<keyword evidence="2" id="KW-0378">Hydrolase</keyword>
<feature type="modified residue" description="3-oxoalanine (Ser)" evidence="3">
    <location>
        <position position="76"/>
    </location>
</feature>
<evidence type="ECO:0000256" key="1">
    <source>
        <dbReference type="ARBA" id="ARBA00008779"/>
    </source>
</evidence>
<evidence type="ECO:0000256" key="3">
    <source>
        <dbReference type="PIRSR" id="PIRSR600917-52"/>
    </source>
</evidence>
<name>A0A8G2BX63_9BACT</name>
<dbReference type="Proteomes" id="UP000236725">
    <property type="component" value="Unassembled WGS sequence"/>
</dbReference>
<organism evidence="5 6">
    <name type="scientific">Parabacteroides chinchillae</name>
    <dbReference type="NCBI Taxonomy" id="871327"/>
    <lineage>
        <taxon>Bacteria</taxon>
        <taxon>Pseudomonadati</taxon>
        <taxon>Bacteroidota</taxon>
        <taxon>Bacteroidia</taxon>
        <taxon>Bacteroidales</taxon>
        <taxon>Tannerellaceae</taxon>
        <taxon>Parabacteroides</taxon>
    </lineage>
</organism>
<dbReference type="SUPFAM" id="SSF53649">
    <property type="entry name" value="Alkaline phosphatase-like"/>
    <property type="match status" value="1"/>
</dbReference>
<feature type="domain" description="Sulfatase N-terminal" evidence="4">
    <location>
        <begin position="28"/>
        <end position="369"/>
    </location>
</feature>
<accession>A0A8G2BX63</accession>